<keyword evidence="7 9" id="KW-0342">GTP-binding</keyword>
<sequence>MSDIQASEPLESALQLASFVARSRLPTKHGEFTAHVYRSHLDGVEHVALVAGDVANREAVLVRLHSECLTGDVFGSLRCDCGEQLEMALERISKVGSGVLLYLRGQEGRGIGLAHKIQAYALQDQGMDTVDANTAQGLPVDARSYDAAAEILLDLGIKSVRLMSNNPKKLAALEASGVPVVERVIHQVVPNKENIHYLETKRVRMGHMLSEDTHLCYRKCDQ</sequence>
<dbReference type="Proteomes" id="UP000637267">
    <property type="component" value="Unassembled WGS sequence"/>
</dbReference>
<evidence type="ECO:0000256" key="2">
    <source>
        <dbReference type="ARBA" id="ARBA00022619"/>
    </source>
</evidence>
<dbReference type="CDD" id="cd00641">
    <property type="entry name" value="GTP_cyclohydro2"/>
    <property type="match status" value="1"/>
</dbReference>
<feature type="active site" description="Proton acceptor" evidence="9">
    <location>
        <position position="141"/>
    </location>
</feature>
<dbReference type="SUPFAM" id="SSF142695">
    <property type="entry name" value="RibA-like"/>
    <property type="match status" value="1"/>
</dbReference>
<evidence type="ECO:0000256" key="1">
    <source>
        <dbReference type="ARBA" id="ARBA00004853"/>
    </source>
</evidence>
<keyword evidence="4 9" id="KW-0547">Nucleotide-binding</keyword>
<feature type="domain" description="GTP cyclohydrolase II" evidence="10">
    <location>
        <begin position="21"/>
        <end position="184"/>
    </location>
</feature>
<evidence type="ECO:0000256" key="7">
    <source>
        <dbReference type="ARBA" id="ARBA00023134"/>
    </source>
</evidence>
<evidence type="ECO:0000256" key="3">
    <source>
        <dbReference type="ARBA" id="ARBA00022723"/>
    </source>
</evidence>
<feature type="binding site" evidence="9">
    <location>
        <position position="129"/>
    </location>
    <ligand>
        <name>GTP</name>
        <dbReference type="ChEBI" id="CHEBI:37565"/>
    </ligand>
</feature>
<dbReference type="NCBIfam" id="NF001591">
    <property type="entry name" value="PRK00393.1"/>
    <property type="match status" value="1"/>
</dbReference>
<dbReference type="Pfam" id="PF00925">
    <property type="entry name" value="GTP_cyclohydro2"/>
    <property type="match status" value="1"/>
</dbReference>
<feature type="binding site" evidence="9">
    <location>
        <position position="169"/>
    </location>
    <ligand>
        <name>GTP</name>
        <dbReference type="ChEBI" id="CHEBI:37565"/>
    </ligand>
</feature>
<dbReference type="InterPro" id="IPR000926">
    <property type="entry name" value="RibA"/>
</dbReference>
<comment type="cofactor">
    <cofactor evidence="9">
        <name>Zn(2+)</name>
        <dbReference type="ChEBI" id="CHEBI:29105"/>
    </cofactor>
    <text evidence="9">Binds 1 zinc ion per subunit.</text>
</comment>
<evidence type="ECO:0000313" key="12">
    <source>
        <dbReference type="Proteomes" id="UP000637267"/>
    </source>
</evidence>
<dbReference type="EMBL" id="BMLX01000001">
    <property type="protein sequence ID" value="GGP17975.1"/>
    <property type="molecule type" value="Genomic_DNA"/>
</dbReference>
<gene>
    <name evidence="9" type="primary">ribA</name>
    <name evidence="11" type="ORF">GCM10010970_02510</name>
</gene>
<dbReference type="PANTHER" id="PTHR21327:SF18">
    <property type="entry name" value="3,4-DIHYDROXY-2-BUTANONE 4-PHOSPHATE SYNTHASE"/>
    <property type="match status" value="1"/>
</dbReference>
<reference evidence="12" key="1">
    <citation type="journal article" date="2019" name="Int. J. Syst. Evol. Microbiol.">
        <title>The Global Catalogue of Microorganisms (GCM) 10K type strain sequencing project: providing services to taxonomists for standard genome sequencing and annotation.</title>
        <authorList>
            <consortium name="The Broad Institute Genomics Platform"/>
            <consortium name="The Broad Institute Genome Sequencing Center for Infectious Disease"/>
            <person name="Wu L."/>
            <person name="Ma J."/>
        </authorList>
    </citation>
    <scope>NUCLEOTIDE SEQUENCE [LARGE SCALE GENOMIC DNA]</scope>
    <source>
        <strain evidence="12">CGMCC 1.8859</strain>
    </source>
</reference>
<evidence type="ECO:0000256" key="4">
    <source>
        <dbReference type="ARBA" id="ARBA00022741"/>
    </source>
</evidence>
<feature type="binding site" evidence="9">
    <location>
        <begin position="107"/>
        <end position="109"/>
    </location>
    <ligand>
        <name>GTP</name>
        <dbReference type="ChEBI" id="CHEBI:37565"/>
    </ligand>
</feature>
<feature type="binding site" evidence="9">
    <location>
        <position position="84"/>
    </location>
    <ligand>
        <name>GTP</name>
        <dbReference type="ChEBI" id="CHEBI:37565"/>
    </ligand>
</feature>
<comment type="pathway">
    <text evidence="1 9">Cofactor biosynthesis; riboflavin biosynthesis; 5-amino-6-(D-ribitylamino)uracil from GTP: step 1/4.</text>
</comment>
<feature type="binding site" evidence="9">
    <location>
        <begin position="63"/>
        <end position="67"/>
    </location>
    <ligand>
        <name>GTP</name>
        <dbReference type="ChEBI" id="CHEBI:37565"/>
    </ligand>
</feature>
<feature type="binding site" evidence="9">
    <location>
        <position position="68"/>
    </location>
    <ligand>
        <name>Zn(2+)</name>
        <dbReference type="ChEBI" id="CHEBI:29105"/>
        <note>catalytic</note>
    </ligand>
</feature>
<dbReference type="RefSeq" id="WP_188701516.1">
    <property type="nucleotide sequence ID" value="NZ_BMLX01000001.1"/>
</dbReference>
<feature type="active site" description="Nucleophile" evidence="9">
    <location>
        <position position="143"/>
    </location>
</feature>
<feature type="binding site" evidence="9">
    <location>
        <position position="81"/>
    </location>
    <ligand>
        <name>Zn(2+)</name>
        <dbReference type="ChEBI" id="CHEBI:29105"/>
        <note>catalytic</note>
    </ligand>
</feature>
<evidence type="ECO:0000256" key="8">
    <source>
        <dbReference type="ARBA" id="ARBA00049295"/>
    </source>
</evidence>
<proteinExistence type="inferred from homology"/>
<evidence type="ECO:0000256" key="9">
    <source>
        <dbReference type="HAMAP-Rule" id="MF_00179"/>
    </source>
</evidence>
<dbReference type="InterPro" id="IPR036144">
    <property type="entry name" value="RibA-like_sf"/>
</dbReference>
<feature type="binding site" evidence="9">
    <location>
        <position position="164"/>
    </location>
    <ligand>
        <name>GTP</name>
        <dbReference type="ChEBI" id="CHEBI:37565"/>
    </ligand>
</feature>
<keyword evidence="2 9" id="KW-0686">Riboflavin biosynthesis</keyword>
<keyword evidence="3 9" id="KW-0479">Metal-binding</keyword>
<comment type="caution">
    <text evidence="11">The sequence shown here is derived from an EMBL/GenBank/DDBJ whole genome shotgun (WGS) entry which is preliminary data.</text>
</comment>
<keyword evidence="6 9" id="KW-0862">Zinc</keyword>
<dbReference type="HAMAP" id="MF_00179">
    <property type="entry name" value="RibA"/>
    <property type="match status" value="1"/>
</dbReference>
<comment type="catalytic activity">
    <reaction evidence="8 9">
        <text>GTP + 4 H2O = 2,5-diamino-6-hydroxy-4-(5-phosphoribosylamino)-pyrimidine + formate + 2 phosphate + 3 H(+)</text>
        <dbReference type="Rhea" id="RHEA:23704"/>
        <dbReference type="ChEBI" id="CHEBI:15377"/>
        <dbReference type="ChEBI" id="CHEBI:15378"/>
        <dbReference type="ChEBI" id="CHEBI:15740"/>
        <dbReference type="ChEBI" id="CHEBI:37565"/>
        <dbReference type="ChEBI" id="CHEBI:43474"/>
        <dbReference type="ChEBI" id="CHEBI:58614"/>
        <dbReference type="EC" id="3.5.4.25"/>
    </reaction>
</comment>
<accession>A0ABQ2P472</accession>
<comment type="function">
    <text evidence="9">Catalyzes the conversion of GTP to 2,5-diamino-6-ribosylamino-4(3H)-pyrimidinone 5'-phosphate (DARP), formate and pyrophosphate.</text>
</comment>
<keyword evidence="12" id="KW-1185">Reference proteome</keyword>
<comment type="similarity">
    <text evidence="9">Belongs to the GTP cyclohydrolase II family.</text>
</comment>
<keyword evidence="5 9" id="KW-0378">Hydrolase</keyword>
<feature type="binding site" evidence="9">
    <location>
        <position position="79"/>
    </location>
    <ligand>
        <name>Zn(2+)</name>
        <dbReference type="ChEBI" id="CHEBI:29105"/>
        <note>catalytic</note>
    </ligand>
</feature>
<protein>
    <recommendedName>
        <fullName evidence="9">GTP cyclohydrolase-2</fullName>
        <ecNumber evidence="9">3.5.4.25</ecNumber>
    </recommendedName>
    <alternativeName>
        <fullName evidence="9">GTP cyclohydrolase II</fullName>
    </alternativeName>
</protein>
<dbReference type="PANTHER" id="PTHR21327">
    <property type="entry name" value="GTP CYCLOHYDROLASE II-RELATED"/>
    <property type="match status" value="1"/>
</dbReference>
<dbReference type="NCBIfam" id="TIGR00505">
    <property type="entry name" value="ribA"/>
    <property type="match status" value="1"/>
</dbReference>
<evidence type="ECO:0000256" key="6">
    <source>
        <dbReference type="ARBA" id="ARBA00022833"/>
    </source>
</evidence>
<organism evidence="11 12">
    <name type="scientific">Silvimonas iriomotensis</name>
    <dbReference type="NCBI Taxonomy" id="449662"/>
    <lineage>
        <taxon>Bacteria</taxon>
        <taxon>Pseudomonadati</taxon>
        <taxon>Pseudomonadota</taxon>
        <taxon>Betaproteobacteria</taxon>
        <taxon>Neisseriales</taxon>
        <taxon>Chitinibacteraceae</taxon>
        <taxon>Silvimonas</taxon>
    </lineage>
</organism>
<dbReference type="EC" id="3.5.4.25" evidence="9"/>
<dbReference type="InterPro" id="IPR032677">
    <property type="entry name" value="GTP_cyclohydro_II"/>
</dbReference>
<name>A0ABQ2P472_9NEIS</name>
<evidence type="ECO:0000256" key="5">
    <source>
        <dbReference type="ARBA" id="ARBA00022801"/>
    </source>
</evidence>
<evidence type="ECO:0000313" key="11">
    <source>
        <dbReference type="EMBL" id="GGP17975.1"/>
    </source>
</evidence>
<dbReference type="Gene3D" id="3.40.50.10990">
    <property type="entry name" value="GTP cyclohydrolase II"/>
    <property type="match status" value="1"/>
</dbReference>
<evidence type="ECO:0000259" key="10">
    <source>
        <dbReference type="Pfam" id="PF00925"/>
    </source>
</evidence>